<feature type="domain" description="Minor extracellular protease Epr GA-like" evidence="3">
    <location>
        <begin position="1630"/>
        <end position="1727"/>
    </location>
</feature>
<name>A0AAP6B198_ECOLX</name>
<feature type="domain" description="Minor extracellular protease Epr GA-like" evidence="3">
    <location>
        <begin position="1831"/>
        <end position="1926"/>
    </location>
</feature>
<feature type="coiled-coil region" evidence="1">
    <location>
        <begin position="1730"/>
        <end position="1795"/>
    </location>
</feature>
<feature type="domain" description="Minor extracellular protease Epr GA-like" evidence="3">
    <location>
        <begin position="1120"/>
        <end position="1217"/>
    </location>
</feature>
<evidence type="ECO:0000256" key="2">
    <source>
        <dbReference type="SAM" id="MobiDB-lite"/>
    </source>
</evidence>
<feature type="coiled-coil region" evidence="1">
    <location>
        <begin position="1118"/>
        <end position="1183"/>
    </location>
</feature>
<feature type="region of interest" description="Disordered" evidence="2">
    <location>
        <begin position="339"/>
        <end position="363"/>
    </location>
</feature>
<gene>
    <name evidence="4" type="ORF">R8G00_18780</name>
</gene>
<feature type="coiled-coil region" evidence="1">
    <location>
        <begin position="914"/>
        <end position="979"/>
    </location>
</feature>
<accession>A0AAP6B198</accession>
<feature type="domain" description="Minor extracellular protease Epr GA-like" evidence="3">
    <location>
        <begin position="916"/>
        <end position="1013"/>
    </location>
</feature>
<feature type="domain" description="Minor extracellular protease Epr GA-like" evidence="3">
    <location>
        <begin position="717"/>
        <end position="814"/>
    </location>
</feature>
<sequence length="2784" mass="283812">MKMIFTGKVSGEKTVLTAGARHTVKAQAGEQYGLVDEVTGLVPDGVEADRSGDDLILRKKEDDTEIRIEGFWEECQPGETQCTAVFNVVGENGQVTEAVLTQDGPVLENFTAGQSGTLVEGINNGIIWGGIAFGAGLAAIALAAGGGGGSSRHKRATEDEQKPVQPEGGQEAGKTDVSSTGSIEPESGNLSGRVTDQDGNGKADAEEAAAAVAAATEKVEAAEAADKAAKDKLAELNADKLITPEEKAQLETAKQNADTLKGEADSAVKALPDTAAEKGGLQGRVDALDGIQVPEVNDQDGNGKADAEEAAAAVAAATEKVEAAEAADKAAKDKLAELNADKLITPEEKAQLETAKQNADTLKGEADSAVKALPDTAAEKGGLQGRVDALDGIQVPEVNDQDGNGKADAEEAAAAVAAATEKVEAAEAADKAAKDKLAELNADKLITPEEKAQLETAKQNADTLKGEADSAVKALPDTAAEKGGLQGRVDALDGIQVPEVNDQDGNGKADAEEAAAAVAAATEKVEAAEAADKAAKDKLAELNADKLITPEEKAQLETAKQNADTLKGEADSAVKALPDTAAEKGGLQGRVDALDGIQVPEVNDQDGNGKADAEEAAAAVAAATEKVEAAEAADKAAKDKLAELNADKLITPEEKAQLETAKQNADTLKGEADSAVKALPDTAAEKGGLQGRVDALDGIQVPEVNDQDGNGKADAEEAAAAVAAATEKVEAAEAADKAAKDKLAELNADKLITPEEKAQLETAKQNADTLKGEADSAVKALPDTAAEKGGLQGRVDALDGIQVPEVNDQDGNGKAAAAVAAATEKVEAAEAADKAAKDKLAELNADKLITPEEKAQLETAKQNADTLKGEADSAVKALPDTAAEKGGLQGRVDALDGIQVPEVNDQDGNGKADAEEAAAAVAAATEKVEAAEAADKAAKDKLAELNADKLITPEEKAQLETAKQNADTLKGEADSAVKALPDTAAEKGGLQGRVDALDGIQVPEVNDQDGNGKADAEEAAAAVAAATEKVEAAEAADKAAKDKLAELNADKLITPEEKAQLETAKQNADTLKGEADSAVKALPDTAAEKGGLQGRVDALDGIQVPEVNDQDGNGKADAEEAAAAVAAATEKVEAAEAADKAAKDKLAELNADKLITPEEKAQLETAKQNADTLKGEADSAVKALPDTAAEKGGLQGRVDALDGIQVPEVNDQDGNGKADAEEAAAAVAAATEKVEAAEAADKAAKDKLAELNADKLITPEEKAQLETAKQNADTLKGEADSAVKALPDTAAEKGGLQGRVDALDGIQVPEVNDQDGNGKADAEEAAAAVAAATEKVEAAEAADKAAKDKLAELNADKLITPEEKAQLETAKQNADTLKGEADSAVKALPDTAAEKGGLQGRVDALDGIQVPEVNDQDGNGKADAEEAAAAVAAATEKVEAAEAADKAAKDKLAELNADKLITPEEKAQLETAKQNADTLKGEADSAVKALPDTAAEKGGLQGRVDALDGIQVPEVNDQDGNGKADAEEAAAAVAAATEKVEAAEAADKAAKDKLAELNADKLITPEEKAQLETAKQNADTLKGEADSAVKALPDTAAEKGGLQGRVDALDGIQVPEVNDQDGNGKADAEEAAAAVAAATEKVEAAEAADKAAKDKLAELNADKLITPEEKAQLETAKQNADTLKGEADSAVKALPDTAAEKGGLQGRVDALDGIQVPEVNDQDGNGKADAEEAAAAVAAATEKVEAAEAADKAAKDKLAELNADKLITPEEKAQLETAKQNADTLKGEADSAVKALPDTAAEKGGLQGRVDALDGIQVPEVNDQDGNGKAAAAVAAATEKVEAAEAADKAAKDKLAELNADKLITPEEKAQLETAKQNADTLKGEADSAVKALPDTAAEKGGLQGRVDALDGIQVPEVNDQDGNGKAAAAVAAATEKVEAAEAADKAAKDKLAELNADKLITPEEKAQLETAKQNADTLKGEADSAVKALPDTAAEKGGLQGRVDALDGIQVPEVNDQDGNGKADAEEAAAAVAAATEKVEAAEAADKAAKDKLAELNADKLITPEEKAQLETAKQNADTLKGEADSAVKALPDTAAEKGGLQGRVDALDGIQVPEVNDQDGNGKADAEEAAAAVAAATEKVEAAEAADKAAKDKLAELNADKLITPEEKAQLETAKQNADTLKGEADSAVKALPDTAAEKGGLQGRVDALDGIQVPEVNDQDGNGKADAEEAAAAVAAATEKVEAAEAADKAAKDKLAELNADKLITPEEKAQLETAKQNADTLKGEADSAVKALPDTAAEKGGLQGRVDALDGIQVPEVNDQDGNGKADAEEAAAAVAAATEKVEAAEAADKAAKDKLAELNADKLITPEEKAQLETAKQNADTLKGEADSAVKALPDTAAEKGGLQGRVDALDGIQVPEVNDQDGNGKADAIDRIGTVIYTGNVNMTQGHGITAGSGQKVKISDDDLQKDSKSFLAIKAHEANVGTNVYVISKNGANNVALLEMTEGDNIITTELSLGNLGVSRWVRPMVVDTGAGDDTIVTGRDLGIGYGDLWTEVNTGIGDDILIVGFGRGGYDVVYGKDGSYRIEETAKYQRLDGDIIIPDNDSGYPNNGGFIEKTTVTMGDGNDSLLLLGGNSLAALKSSTLDLGAGNDVIDIVANIDNASNIKGGSGFDTLVIHQGNATSNTFSGFEKIELKDGAALNLLAENLNSASIEGNKLKVTGDGSSRVDLGNNGDNLSDNGYNWIKGSTESEGDITYNIYTHASVPDVQVLIDERITNVV</sequence>
<feature type="domain" description="Minor extracellular protease Epr GA-like" evidence="3">
    <location>
        <begin position="1018"/>
        <end position="1115"/>
    </location>
</feature>
<feature type="domain" description="Minor extracellular protease Epr GA-like" evidence="3">
    <location>
        <begin position="411"/>
        <end position="508"/>
    </location>
</feature>
<dbReference type="EMBL" id="JAWPMK010000001">
    <property type="protein sequence ID" value="MDW9351577.1"/>
    <property type="molecule type" value="Genomic_DNA"/>
</dbReference>
<feature type="domain" description="Minor extracellular protease Epr GA-like" evidence="3">
    <location>
        <begin position="1732"/>
        <end position="1829"/>
    </location>
</feature>
<feature type="region of interest" description="Disordered" evidence="2">
    <location>
        <begin position="543"/>
        <end position="571"/>
    </location>
</feature>
<dbReference type="InterPro" id="IPR054725">
    <property type="entry name" value="Epr_GA-like"/>
</dbReference>
<organism evidence="4 5">
    <name type="scientific">Escherichia coli</name>
    <dbReference type="NCBI Taxonomy" id="562"/>
    <lineage>
        <taxon>Bacteria</taxon>
        <taxon>Pseudomonadati</taxon>
        <taxon>Pseudomonadota</taxon>
        <taxon>Gammaproteobacteria</taxon>
        <taxon>Enterobacterales</taxon>
        <taxon>Enterobacteriaceae</taxon>
        <taxon>Escherichia</taxon>
    </lineage>
</organism>
<feature type="domain" description="Minor extracellular protease Epr GA-like" evidence="3">
    <location>
        <begin position="816"/>
        <end position="911"/>
    </location>
</feature>
<feature type="coiled-coil region" evidence="1">
    <location>
        <begin position="1628"/>
        <end position="1693"/>
    </location>
</feature>
<keyword evidence="1" id="KW-0175">Coiled coil</keyword>
<feature type="compositionally biased region" description="Basic and acidic residues" evidence="2">
    <location>
        <begin position="747"/>
        <end position="759"/>
    </location>
</feature>
<feature type="domain" description="Minor extracellular protease Epr GA-like" evidence="3">
    <location>
        <begin position="2130"/>
        <end position="2227"/>
    </location>
</feature>
<evidence type="ECO:0000313" key="5">
    <source>
        <dbReference type="Proteomes" id="UP001271591"/>
    </source>
</evidence>
<dbReference type="Pfam" id="PF22775">
    <property type="entry name" value="GA_3"/>
    <property type="match status" value="22"/>
</dbReference>
<feature type="compositionally biased region" description="Basic and acidic residues" evidence="2">
    <location>
        <begin position="543"/>
        <end position="555"/>
    </location>
</feature>
<feature type="coiled-coil region" evidence="1">
    <location>
        <begin position="1220"/>
        <end position="1285"/>
    </location>
</feature>
<feature type="domain" description="Minor extracellular protease Epr GA-like" evidence="3">
    <location>
        <begin position="2028"/>
        <end position="2125"/>
    </location>
</feature>
<feature type="coiled-coil region" evidence="1">
    <location>
        <begin position="2230"/>
        <end position="2295"/>
    </location>
</feature>
<evidence type="ECO:0000256" key="1">
    <source>
        <dbReference type="SAM" id="Coils"/>
    </source>
</evidence>
<feature type="coiled-coil region" evidence="1">
    <location>
        <begin position="2332"/>
        <end position="2397"/>
    </location>
</feature>
<feature type="coiled-coil region" evidence="1">
    <location>
        <begin position="1016"/>
        <end position="1081"/>
    </location>
</feature>
<feature type="domain" description="Minor extracellular protease Epr GA-like" evidence="3">
    <location>
        <begin position="1528"/>
        <end position="1625"/>
    </location>
</feature>
<feature type="coiled-coil region" evidence="1">
    <location>
        <begin position="819"/>
        <end position="877"/>
    </location>
</feature>
<feature type="domain" description="Minor extracellular protease Epr GA-like" evidence="3">
    <location>
        <begin position="2232"/>
        <end position="2329"/>
    </location>
</feature>
<feature type="domain" description="Minor extracellular protease Epr GA-like" evidence="3">
    <location>
        <begin position="2334"/>
        <end position="2431"/>
    </location>
</feature>
<evidence type="ECO:0000259" key="3">
    <source>
        <dbReference type="Pfam" id="PF22775"/>
    </source>
</evidence>
<feature type="domain" description="Minor extracellular protease Epr GA-like" evidence="3">
    <location>
        <begin position="309"/>
        <end position="406"/>
    </location>
</feature>
<feature type="coiled-coil region" evidence="1">
    <location>
        <begin position="1526"/>
        <end position="1591"/>
    </location>
</feature>
<feature type="region of interest" description="Disordered" evidence="2">
    <location>
        <begin position="147"/>
        <end position="208"/>
    </location>
</feature>
<feature type="coiled-coil region" evidence="1">
    <location>
        <begin position="1424"/>
        <end position="1489"/>
    </location>
</feature>
<feature type="compositionally biased region" description="Polar residues" evidence="2">
    <location>
        <begin position="176"/>
        <end position="194"/>
    </location>
</feature>
<protein>
    <recommendedName>
        <fullName evidence="3">Minor extracellular protease Epr GA-like domain-containing protein</fullName>
    </recommendedName>
</protein>
<feature type="domain" description="Minor extracellular protease Epr GA-like" evidence="3">
    <location>
        <begin position="1222"/>
        <end position="1319"/>
    </location>
</feature>
<evidence type="ECO:0000313" key="4">
    <source>
        <dbReference type="EMBL" id="MDW9351577.1"/>
    </source>
</evidence>
<feature type="compositionally biased region" description="Basic and acidic residues" evidence="2">
    <location>
        <begin position="647"/>
        <end position="657"/>
    </location>
</feature>
<dbReference type="Proteomes" id="UP001271591">
    <property type="component" value="Unassembled WGS sequence"/>
</dbReference>
<feature type="domain" description="Minor extracellular protease Epr GA-like" evidence="3">
    <location>
        <begin position="1928"/>
        <end position="2023"/>
    </location>
</feature>
<feature type="coiled-coil region" evidence="1">
    <location>
        <begin position="1834"/>
        <end position="1892"/>
    </location>
</feature>
<feature type="region of interest" description="Disordered" evidence="2">
    <location>
        <begin position="647"/>
        <end position="673"/>
    </location>
</feature>
<feature type="region of interest" description="Disordered" evidence="2">
    <location>
        <begin position="747"/>
        <end position="775"/>
    </location>
</feature>
<feature type="coiled-coil region" evidence="1">
    <location>
        <begin position="2026"/>
        <end position="2091"/>
    </location>
</feature>
<feature type="compositionally biased region" description="Basic and acidic residues" evidence="2">
    <location>
        <begin position="195"/>
        <end position="205"/>
    </location>
</feature>
<feature type="region of interest" description="Disordered" evidence="2">
    <location>
        <begin position="441"/>
        <end position="469"/>
    </location>
</feature>
<feature type="compositionally biased region" description="Basic and acidic residues" evidence="2">
    <location>
        <begin position="441"/>
        <end position="453"/>
    </location>
</feature>
<proteinExistence type="predicted"/>
<reference evidence="4" key="1">
    <citation type="submission" date="2023-10" db="EMBL/GenBank/DDBJ databases">
        <title>Draft Genome Sequence of a Shiga toxin-producing Escherichia coli strain from deer meat showing an IS-element integration in the B-subunit of the Shiga toxin Stx2b gene.</title>
        <authorList>
            <person name="Projahn M."/>
            <person name="Borowiak M."/>
        </authorList>
    </citation>
    <scope>NUCLEOTIDE SEQUENCE</scope>
    <source>
        <strain evidence="4">BfR-EC-18960</strain>
    </source>
</reference>
<feature type="coiled-coil region" evidence="1">
    <location>
        <begin position="2128"/>
        <end position="2193"/>
    </location>
</feature>
<feature type="domain" description="Minor extracellular protease Epr GA-like" evidence="3">
    <location>
        <begin position="1426"/>
        <end position="1523"/>
    </location>
</feature>
<feature type="domain" description="Minor extracellular protease Epr GA-like" evidence="3">
    <location>
        <begin position="615"/>
        <end position="712"/>
    </location>
</feature>
<feature type="domain" description="Minor extracellular protease Epr GA-like" evidence="3">
    <location>
        <begin position="207"/>
        <end position="304"/>
    </location>
</feature>
<dbReference type="RefSeq" id="WP_318837703.1">
    <property type="nucleotide sequence ID" value="NZ_JAWPMK010000001.1"/>
</dbReference>
<feature type="compositionally biased region" description="Basic and acidic residues" evidence="2">
    <location>
        <begin position="339"/>
        <end position="351"/>
    </location>
</feature>
<comment type="caution">
    <text evidence="4">The sequence shown here is derived from an EMBL/GenBank/DDBJ whole genome shotgun (WGS) entry which is preliminary data.</text>
</comment>
<feature type="domain" description="Minor extracellular protease Epr GA-like" evidence="3">
    <location>
        <begin position="513"/>
        <end position="610"/>
    </location>
</feature>
<feature type="domain" description="Minor extracellular protease Epr GA-like" evidence="3">
    <location>
        <begin position="1324"/>
        <end position="1421"/>
    </location>
</feature>
<feature type="coiled-coil region" evidence="1">
    <location>
        <begin position="1931"/>
        <end position="1989"/>
    </location>
</feature>
<feature type="coiled-coil region" evidence="1">
    <location>
        <begin position="1322"/>
        <end position="1387"/>
    </location>
</feature>